<dbReference type="EMBL" id="JBIYSL010000005">
    <property type="protein sequence ID" value="MFK0524892.1"/>
    <property type="molecule type" value="Genomic_DNA"/>
</dbReference>
<dbReference type="PROSITE" id="PS50885">
    <property type="entry name" value="HAMP"/>
    <property type="match status" value="1"/>
</dbReference>
<sequence>MFDWLGWRKGWPLWRSYRLNAHIKNDVEQIFEGIAETRRQLLLDWADEQWRQMDQFVHQVKSAGLLDTAHIVQNSSKWDACFKAAYIRAADSTEIFMLDEQNQVVFSTYKKHIGQIYEDNEASIGPGLKYARADATGKRCLYGPYLDPVTLEIGPRSSSFHDDVTLMFIEPMLQEGRYIGSLCCRIPNDVLGDLIQRESGHVYPDSGDNYLFMAESKLRPHLQPGTALSRSRFEDHTFTHGENLKDGVTTNWGIVSVKEHTELELMFTDPATGELHPGVANTIRNGSNLFAAYPGYSDYRHISVIGKGITFQLPHCPDRWGMMCEGDLEEVYRVRSIGWRQFKLHSLFIGLSGIGGAALVYALSGSAWSAAALAAFNIILGLVTADQLQRRHHQRVHEDLQRISRFIRINAEGQGDLTQRLEPSAFAQDESGELAKWINNMIDSLEGIMLKVQVATVDVMNNQYQMRTSTETTQVTTERVNHKIGSMIHGIREQLEDLDQAKLAADHMRLTLQQLEASATEQIDVARQEVERIGCKMTQISGTVKDTNRTILSFMETMQDIYRALAAIDEISAQTNLLALNASIEAARVGEHGRGFAVVAGEIRKLAELSRSSTEDIHQILNNITTAADTAARSIHEGDQVLAEGSTLVQAAAQLLQSASAEDSQRTQVVDQVVRLMENIAAISHKNRSTSAEVETEMMALLSDMMHVQQSSHNVEAITVFLQQIVGQFQLTHSEKLLPPDVIVDVDWRNG</sequence>
<dbReference type="SUPFAM" id="SSF58104">
    <property type="entry name" value="Methyl-accepting chemotaxis protein (MCP) signaling domain"/>
    <property type="match status" value="1"/>
</dbReference>
<reference evidence="9 10" key="1">
    <citation type="submission" date="2024-11" db="EMBL/GenBank/DDBJ databases">
        <title>Identification and Characterization of a Novel Fosfomycin Bacillithiol Transferase FosB8 in Paenibacillus illinoisensis.</title>
        <authorList>
            <person name="Lu W."/>
        </authorList>
    </citation>
    <scope>NUCLEOTIDE SEQUENCE [LARGE SCALE GENOMIC DNA]</scope>
    <source>
        <strain evidence="9 10">WP77</strain>
    </source>
</reference>
<evidence type="ECO:0000256" key="5">
    <source>
        <dbReference type="ARBA" id="ARBA00029447"/>
    </source>
</evidence>
<accession>A0ABW8HYW8</accession>
<proteinExistence type="inferred from homology"/>
<evidence type="ECO:0000256" key="1">
    <source>
        <dbReference type="ARBA" id="ARBA00004236"/>
    </source>
</evidence>
<protein>
    <submittedName>
        <fullName evidence="9">Methyl-accepting chemotaxis protein</fullName>
    </submittedName>
</protein>
<dbReference type="InterPro" id="IPR004089">
    <property type="entry name" value="MCPsignal_dom"/>
</dbReference>
<dbReference type="Proteomes" id="UP001618531">
    <property type="component" value="Unassembled WGS sequence"/>
</dbReference>
<evidence type="ECO:0000259" key="8">
    <source>
        <dbReference type="PROSITE" id="PS50885"/>
    </source>
</evidence>
<feature type="domain" description="HAMP" evidence="8">
    <location>
        <begin position="413"/>
        <end position="450"/>
    </location>
</feature>
<organism evidence="9 10">
    <name type="scientific">Paenibacillus illinoisensis</name>
    <dbReference type="NCBI Taxonomy" id="59845"/>
    <lineage>
        <taxon>Bacteria</taxon>
        <taxon>Bacillati</taxon>
        <taxon>Bacillota</taxon>
        <taxon>Bacilli</taxon>
        <taxon>Bacillales</taxon>
        <taxon>Paenibacillaceae</taxon>
        <taxon>Paenibacillus</taxon>
    </lineage>
</organism>
<evidence type="ECO:0000259" key="7">
    <source>
        <dbReference type="PROSITE" id="PS50111"/>
    </source>
</evidence>
<comment type="similarity">
    <text evidence="5">Belongs to the methyl-accepting chemotaxis (MCP) protein family.</text>
</comment>
<keyword evidence="10" id="KW-1185">Reference proteome</keyword>
<feature type="domain" description="Methyl-accepting transducer" evidence="7">
    <location>
        <begin position="469"/>
        <end position="695"/>
    </location>
</feature>
<keyword evidence="2" id="KW-1003">Cell membrane</keyword>
<dbReference type="CDD" id="cd06225">
    <property type="entry name" value="HAMP"/>
    <property type="match status" value="1"/>
</dbReference>
<dbReference type="RefSeq" id="WP_402877549.1">
    <property type="nucleotide sequence ID" value="NZ_JBIYSL010000005.1"/>
</dbReference>
<comment type="caution">
    <text evidence="9">The sequence shown here is derived from an EMBL/GenBank/DDBJ whole genome shotgun (WGS) entry which is preliminary data.</text>
</comment>
<comment type="subcellular location">
    <subcellularLocation>
        <location evidence="1">Cell membrane</location>
    </subcellularLocation>
</comment>
<dbReference type="PANTHER" id="PTHR32089:SF112">
    <property type="entry name" value="LYSOZYME-LIKE PROTEIN-RELATED"/>
    <property type="match status" value="1"/>
</dbReference>
<evidence type="ECO:0000256" key="4">
    <source>
        <dbReference type="ARBA" id="ARBA00023224"/>
    </source>
</evidence>
<keyword evidence="3" id="KW-0472">Membrane</keyword>
<dbReference type="Pfam" id="PF00015">
    <property type="entry name" value="MCPsignal"/>
    <property type="match status" value="1"/>
</dbReference>
<evidence type="ECO:0000313" key="10">
    <source>
        <dbReference type="Proteomes" id="UP001618531"/>
    </source>
</evidence>
<evidence type="ECO:0000256" key="6">
    <source>
        <dbReference type="PROSITE-ProRule" id="PRU00284"/>
    </source>
</evidence>
<dbReference type="InterPro" id="IPR003660">
    <property type="entry name" value="HAMP_dom"/>
</dbReference>
<keyword evidence="4 6" id="KW-0807">Transducer</keyword>
<dbReference type="PANTHER" id="PTHR32089">
    <property type="entry name" value="METHYL-ACCEPTING CHEMOTAXIS PROTEIN MCPB"/>
    <property type="match status" value="1"/>
</dbReference>
<evidence type="ECO:0000256" key="3">
    <source>
        <dbReference type="ARBA" id="ARBA00023136"/>
    </source>
</evidence>
<name>A0ABW8HYW8_9BACL</name>
<dbReference type="PROSITE" id="PS50111">
    <property type="entry name" value="CHEMOTAXIS_TRANSDUC_2"/>
    <property type="match status" value="1"/>
</dbReference>
<evidence type="ECO:0000313" key="9">
    <source>
        <dbReference type="EMBL" id="MFK0524892.1"/>
    </source>
</evidence>
<dbReference type="SMART" id="SM00283">
    <property type="entry name" value="MA"/>
    <property type="match status" value="1"/>
</dbReference>
<gene>
    <name evidence="9" type="ORF">ACINKY_22065</name>
</gene>
<evidence type="ECO:0000256" key="2">
    <source>
        <dbReference type="ARBA" id="ARBA00022475"/>
    </source>
</evidence>
<dbReference type="Gene3D" id="1.10.287.950">
    <property type="entry name" value="Methyl-accepting chemotaxis protein"/>
    <property type="match status" value="1"/>
</dbReference>